<dbReference type="OrthoDB" id="8563264at2"/>
<reference evidence="2 3" key="1">
    <citation type="submission" date="2018-10" db="EMBL/GenBank/DDBJ databases">
        <title>Paraburkholderia sp. 7MK8-2, isolated from soil.</title>
        <authorList>
            <person name="Gao Z.-H."/>
            <person name="Qiu L.-H."/>
        </authorList>
    </citation>
    <scope>NUCLEOTIDE SEQUENCE [LARGE SCALE GENOMIC DNA]</scope>
    <source>
        <strain evidence="2 3">7MK8-2</strain>
    </source>
</reference>
<dbReference type="InterPro" id="IPR007450">
    <property type="entry name" value="BamE_dom"/>
</dbReference>
<organism evidence="2 3">
    <name type="scientific">Trinickia fusca</name>
    <dbReference type="NCBI Taxonomy" id="2419777"/>
    <lineage>
        <taxon>Bacteria</taxon>
        <taxon>Pseudomonadati</taxon>
        <taxon>Pseudomonadota</taxon>
        <taxon>Betaproteobacteria</taxon>
        <taxon>Burkholderiales</taxon>
        <taxon>Burkholderiaceae</taxon>
        <taxon>Trinickia</taxon>
    </lineage>
</organism>
<dbReference type="Proteomes" id="UP000280434">
    <property type="component" value="Unassembled WGS sequence"/>
</dbReference>
<protein>
    <submittedName>
        <fullName evidence="2">Outer membrane protein assembly factor BamE</fullName>
    </submittedName>
</protein>
<dbReference type="EMBL" id="RBZV01000001">
    <property type="protein sequence ID" value="RKP52317.1"/>
    <property type="molecule type" value="Genomic_DNA"/>
</dbReference>
<gene>
    <name evidence="2" type="primary">bamE</name>
    <name evidence="2" type="ORF">D7S89_01955</name>
</gene>
<dbReference type="RefSeq" id="WP_121275091.1">
    <property type="nucleotide sequence ID" value="NZ_RBZV01000001.1"/>
</dbReference>
<evidence type="ECO:0000313" key="3">
    <source>
        <dbReference type="Proteomes" id="UP000280434"/>
    </source>
</evidence>
<comment type="caution">
    <text evidence="2">The sequence shown here is derived from an EMBL/GenBank/DDBJ whole genome shotgun (WGS) entry which is preliminary data.</text>
</comment>
<accession>A0A494XNS8</accession>
<sequence>MGAAVLAAAVAGCQTTGQLITRLDPGSSRDTVLDVLGRPDAMRTVGDFEAFTYLARKRTRLSLGNTDYTVILKDGHVVEFGPGLPQREGLHNVVIAQPVER</sequence>
<keyword evidence="3" id="KW-1185">Reference proteome</keyword>
<name>A0A494XNS8_9BURK</name>
<evidence type="ECO:0000259" key="1">
    <source>
        <dbReference type="Pfam" id="PF04355"/>
    </source>
</evidence>
<dbReference type="Pfam" id="PF04355">
    <property type="entry name" value="BamE"/>
    <property type="match status" value="1"/>
</dbReference>
<proteinExistence type="predicted"/>
<evidence type="ECO:0000313" key="2">
    <source>
        <dbReference type="EMBL" id="RKP52317.1"/>
    </source>
</evidence>
<feature type="domain" description="Outer membrane protein assembly factor BamE" evidence="1">
    <location>
        <begin position="18"/>
        <end position="79"/>
    </location>
</feature>
<dbReference type="AlphaFoldDB" id="A0A494XNS8"/>